<gene>
    <name evidence="2" type="ORF">GCM10022278_19490</name>
</gene>
<keyword evidence="3" id="KW-1185">Reference proteome</keyword>
<dbReference type="Pfam" id="PF12973">
    <property type="entry name" value="Cupin_7"/>
    <property type="match status" value="1"/>
</dbReference>
<proteinExistence type="predicted"/>
<organism evidence="2 3">
    <name type="scientific">Allohahella marinimesophila</name>
    <dbReference type="NCBI Taxonomy" id="1054972"/>
    <lineage>
        <taxon>Bacteria</taxon>
        <taxon>Pseudomonadati</taxon>
        <taxon>Pseudomonadota</taxon>
        <taxon>Gammaproteobacteria</taxon>
        <taxon>Oceanospirillales</taxon>
        <taxon>Hahellaceae</taxon>
        <taxon>Allohahella</taxon>
    </lineage>
</organism>
<dbReference type="SUPFAM" id="SSF51182">
    <property type="entry name" value="RmlC-like cupins"/>
    <property type="match status" value="1"/>
</dbReference>
<sequence length="178" mass="19857">MALIEAEESNDLEVGAAGVEHTYFRKNFPQSYGAGNTVSSLALERLLPKRFSTIDWKRKWLGVFEHVIATGGDKPSSEQGADEPPLRWKLALQRTRRGCSAPKHVHSSSEYTVVLQGGYSDASGVYREGDFVVRTPDSSHRPRAMEDQDCICLSYIQGKIGLFNPLTGPLTRFRQRLS</sequence>
<reference evidence="3" key="1">
    <citation type="journal article" date="2019" name="Int. J. Syst. Evol. Microbiol.">
        <title>The Global Catalogue of Microorganisms (GCM) 10K type strain sequencing project: providing services to taxonomists for standard genome sequencing and annotation.</title>
        <authorList>
            <consortium name="The Broad Institute Genomics Platform"/>
            <consortium name="The Broad Institute Genome Sequencing Center for Infectious Disease"/>
            <person name="Wu L."/>
            <person name="Ma J."/>
        </authorList>
    </citation>
    <scope>NUCLEOTIDE SEQUENCE [LARGE SCALE GENOMIC DNA]</scope>
    <source>
        <strain evidence="3">JCM 17555</strain>
    </source>
</reference>
<comment type="caution">
    <text evidence="2">The sequence shown here is derived from an EMBL/GenBank/DDBJ whole genome shotgun (WGS) entry which is preliminary data.</text>
</comment>
<name>A0ABP7P8N1_9GAMM</name>
<evidence type="ECO:0000313" key="2">
    <source>
        <dbReference type="EMBL" id="GAA3961570.1"/>
    </source>
</evidence>
<accession>A0ABP7P8N1</accession>
<feature type="domain" description="ChrR-like cupin" evidence="1">
    <location>
        <begin position="93"/>
        <end position="153"/>
    </location>
</feature>
<dbReference type="Gene3D" id="2.60.120.10">
    <property type="entry name" value="Jelly Rolls"/>
    <property type="match status" value="1"/>
</dbReference>
<dbReference type="Proteomes" id="UP001501337">
    <property type="component" value="Unassembled WGS sequence"/>
</dbReference>
<dbReference type="InterPro" id="IPR011051">
    <property type="entry name" value="RmlC_Cupin_sf"/>
</dbReference>
<dbReference type="EMBL" id="BAABBO010000009">
    <property type="protein sequence ID" value="GAA3961570.1"/>
    <property type="molecule type" value="Genomic_DNA"/>
</dbReference>
<protein>
    <recommendedName>
        <fullName evidence="1">ChrR-like cupin domain-containing protein</fullName>
    </recommendedName>
</protein>
<evidence type="ECO:0000259" key="1">
    <source>
        <dbReference type="Pfam" id="PF12973"/>
    </source>
</evidence>
<dbReference type="InterPro" id="IPR025979">
    <property type="entry name" value="ChrR-like_cupin_dom"/>
</dbReference>
<dbReference type="InterPro" id="IPR014710">
    <property type="entry name" value="RmlC-like_jellyroll"/>
</dbReference>
<evidence type="ECO:0000313" key="3">
    <source>
        <dbReference type="Proteomes" id="UP001501337"/>
    </source>
</evidence>